<dbReference type="RefSeq" id="WP_367974290.1">
    <property type="nucleotide sequence ID" value="NZ_JBFPEQ010000001.1"/>
</dbReference>
<keyword evidence="2" id="KW-1185">Reference proteome</keyword>
<accession>A0ABV3S351</accession>
<evidence type="ECO:0000313" key="1">
    <source>
        <dbReference type="EMBL" id="MEX0380887.1"/>
    </source>
</evidence>
<gene>
    <name evidence="1" type="ORF">AB3K24_05930</name>
</gene>
<organism evidence="1 2">
    <name type="scientific">Leuconostoc aquikimchii</name>
    <dbReference type="NCBI Taxonomy" id="3236804"/>
    <lineage>
        <taxon>Bacteria</taxon>
        <taxon>Bacillati</taxon>
        <taxon>Bacillota</taxon>
        <taxon>Bacilli</taxon>
        <taxon>Lactobacillales</taxon>
        <taxon>Lactobacillaceae</taxon>
        <taxon>Leuconostoc</taxon>
    </lineage>
</organism>
<reference evidence="1 2" key="1">
    <citation type="submission" date="2024-07" db="EMBL/GenBank/DDBJ databases">
        <authorList>
            <person name="Yun M."/>
        </authorList>
    </citation>
    <scope>NUCLEOTIDE SEQUENCE [LARGE SCALE GENOMIC DNA]</scope>
    <source>
        <strain evidence="1 2">MS01</strain>
    </source>
</reference>
<protein>
    <submittedName>
        <fullName evidence="1">Uncharacterized protein</fullName>
    </submittedName>
</protein>
<name>A0ABV3S351_9LACO</name>
<comment type="caution">
    <text evidence="1">The sequence shown here is derived from an EMBL/GenBank/DDBJ whole genome shotgun (WGS) entry which is preliminary data.</text>
</comment>
<sequence>MGTIIGERPSVLKSSFENERIENQQYKFNVKLSINFPVSTFNSIVHFLVVSGVNLTRREEYHVTYTLGKPQDPNLSGQADYEFEVVVDEQVLKLKNLSFEASNTKDIKNSPEGFIEVKEGVFFNNSLPINLSQESE</sequence>
<dbReference type="Proteomes" id="UP001556617">
    <property type="component" value="Unassembled WGS sequence"/>
</dbReference>
<dbReference type="EMBL" id="JBFPER010000001">
    <property type="protein sequence ID" value="MEX0380887.1"/>
    <property type="molecule type" value="Genomic_DNA"/>
</dbReference>
<proteinExistence type="predicted"/>
<evidence type="ECO:0000313" key="2">
    <source>
        <dbReference type="Proteomes" id="UP001556617"/>
    </source>
</evidence>